<dbReference type="Pfam" id="PF07963">
    <property type="entry name" value="N_methyl"/>
    <property type="match status" value="1"/>
</dbReference>
<gene>
    <name evidence="2" type="ORF">GCM10009807_14310</name>
</gene>
<name>A0ABN2GHG5_9MICO</name>
<dbReference type="RefSeq" id="WP_344053049.1">
    <property type="nucleotide sequence ID" value="NZ_BAAAPK010000001.1"/>
</dbReference>
<dbReference type="Gene3D" id="3.30.700.10">
    <property type="entry name" value="Glycoprotein, Type 4 Pilin"/>
    <property type="match status" value="1"/>
</dbReference>
<keyword evidence="3" id="KW-1185">Reference proteome</keyword>
<evidence type="ECO:0000313" key="3">
    <source>
        <dbReference type="Proteomes" id="UP001500596"/>
    </source>
</evidence>
<evidence type="ECO:0000313" key="2">
    <source>
        <dbReference type="EMBL" id="GAA1671358.1"/>
    </source>
</evidence>
<accession>A0ABN2GHG5</accession>
<dbReference type="EMBL" id="BAAAPK010000001">
    <property type="protein sequence ID" value="GAA1671358.1"/>
    <property type="molecule type" value="Genomic_DNA"/>
</dbReference>
<sequence length="126" mass="12813">MRSSTHSDAGFSIVEVIIAMFLLAIIAVALLPALFNGIQYSSQQSSVATATRQLNSLVEQARQAPSCAALTSAAATQTFTDGVGRTLTSSGTVGTCATKKAVSLKLTAVDGSGTTLASTSALIYIP</sequence>
<keyword evidence="1" id="KW-1133">Transmembrane helix</keyword>
<protein>
    <recommendedName>
        <fullName evidence="4">Prepilin-type N-terminal cleavage/methylation domain-containing protein</fullName>
    </recommendedName>
</protein>
<proteinExistence type="predicted"/>
<dbReference type="NCBIfam" id="TIGR02532">
    <property type="entry name" value="IV_pilin_GFxxxE"/>
    <property type="match status" value="1"/>
</dbReference>
<evidence type="ECO:0008006" key="4">
    <source>
        <dbReference type="Google" id="ProtNLM"/>
    </source>
</evidence>
<keyword evidence="1" id="KW-0812">Transmembrane</keyword>
<dbReference type="InterPro" id="IPR012902">
    <property type="entry name" value="N_methyl_site"/>
</dbReference>
<feature type="transmembrane region" description="Helical" evidence="1">
    <location>
        <begin position="12"/>
        <end position="35"/>
    </location>
</feature>
<reference evidence="2 3" key="1">
    <citation type="journal article" date="2019" name="Int. J. Syst. Evol. Microbiol.">
        <title>The Global Catalogue of Microorganisms (GCM) 10K type strain sequencing project: providing services to taxonomists for standard genome sequencing and annotation.</title>
        <authorList>
            <consortium name="The Broad Institute Genomics Platform"/>
            <consortium name="The Broad Institute Genome Sequencing Center for Infectious Disease"/>
            <person name="Wu L."/>
            <person name="Ma J."/>
        </authorList>
    </citation>
    <scope>NUCLEOTIDE SEQUENCE [LARGE SCALE GENOMIC DNA]</scope>
    <source>
        <strain evidence="2 3">JCM 15575</strain>
    </source>
</reference>
<dbReference type="SUPFAM" id="SSF54523">
    <property type="entry name" value="Pili subunits"/>
    <property type="match status" value="1"/>
</dbReference>
<organism evidence="2 3">
    <name type="scientific">Microbacterium lacus</name>
    <dbReference type="NCBI Taxonomy" id="415217"/>
    <lineage>
        <taxon>Bacteria</taxon>
        <taxon>Bacillati</taxon>
        <taxon>Actinomycetota</taxon>
        <taxon>Actinomycetes</taxon>
        <taxon>Micrococcales</taxon>
        <taxon>Microbacteriaceae</taxon>
        <taxon>Microbacterium</taxon>
    </lineage>
</organism>
<dbReference type="Proteomes" id="UP001500596">
    <property type="component" value="Unassembled WGS sequence"/>
</dbReference>
<comment type="caution">
    <text evidence="2">The sequence shown here is derived from an EMBL/GenBank/DDBJ whole genome shotgun (WGS) entry which is preliminary data.</text>
</comment>
<keyword evidence="1" id="KW-0472">Membrane</keyword>
<evidence type="ECO:0000256" key="1">
    <source>
        <dbReference type="SAM" id="Phobius"/>
    </source>
</evidence>
<dbReference type="InterPro" id="IPR045584">
    <property type="entry name" value="Pilin-like"/>
</dbReference>